<comment type="caution">
    <text evidence="1">The sequence shown here is derived from an EMBL/GenBank/DDBJ whole genome shotgun (WGS) entry which is preliminary data.</text>
</comment>
<evidence type="ECO:0000313" key="2">
    <source>
        <dbReference type="Proteomes" id="UP000814128"/>
    </source>
</evidence>
<evidence type="ECO:0000313" key="1">
    <source>
        <dbReference type="EMBL" id="KAI0028055.1"/>
    </source>
</evidence>
<name>A0ACB8Q8C0_9AGAM</name>
<gene>
    <name evidence="1" type="ORF">K488DRAFT_74067</name>
</gene>
<protein>
    <submittedName>
        <fullName evidence="1">Uncharacterized protein</fullName>
    </submittedName>
</protein>
<reference evidence="1" key="1">
    <citation type="submission" date="2021-02" db="EMBL/GenBank/DDBJ databases">
        <authorList>
            <consortium name="DOE Joint Genome Institute"/>
            <person name="Ahrendt S."/>
            <person name="Looney B.P."/>
            <person name="Miyauchi S."/>
            <person name="Morin E."/>
            <person name="Drula E."/>
            <person name="Courty P.E."/>
            <person name="Chicoki N."/>
            <person name="Fauchery L."/>
            <person name="Kohler A."/>
            <person name="Kuo A."/>
            <person name="Labutti K."/>
            <person name="Pangilinan J."/>
            <person name="Lipzen A."/>
            <person name="Riley R."/>
            <person name="Andreopoulos W."/>
            <person name="He G."/>
            <person name="Johnson J."/>
            <person name="Barry K.W."/>
            <person name="Grigoriev I.V."/>
            <person name="Nagy L."/>
            <person name="Hibbett D."/>
            <person name="Henrissat B."/>
            <person name="Matheny P.B."/>
            <person name="Labbe J."/>
            <person name="Martin F."/>
        </authorList>
    </citation>
    <scope>NUCLEOTIDE SEQUENCE</scope>
    <source>
        <strain evidence="1">EC-137</strain>
    </source>
</reference>
<reference evidence="1" key="2">
    <citation type="journal article" date="2022" name="New Phytol.">
        <title>Evolutionary transition to the ectomycorrhizal habit in the genomes of a hyperdiverse lineage of mushroom-forming fungi.</title>
        <authorList>
            <person name="Looney B."/>
            <person name="Miyauchi S."/>
            <person name="Morin E."/>
            <person name="Drula E."/>
            <person name="Courty P.E."/>
            <person name="Kohler A."/>
            <person name="Kuo A."/>
            <person name="LaButti K."/>
            <person name="Pangilinan J."/>
            <person name="Lipzen A."/>
            <person name="Riley R."/>
            <person name="Andreopoulos W."/>
            <person name="He G."/>
            <person name="Johnson J."/>
            <person name="Nolan M."/>
            <person name="Tritt A."/>
            <person name="Barry K.W."/>
            <person name="Grigoriev I.V."/>
            <person name="Nagy L.G."/>
            <person name="Hibbett D."/>
            <person name="Henrissat B."/>
            <person name="Matheny P.B."/>
            <person name="Labbe J."/>
            <person name="Martin F.M."/>
        </authorList>
    </citation>
    <scope>NUCLEOTIDE SEQUENCE</scope>
    <source>
        <strain evidence="1">EC-137</strain>
    </source>
</reference>
<organism evidence="1 2">
    <name type="scientific">Vararia minispora EC-137</name>
    <dbReference type="NCBI Taxonomy" id="1314806"/>
    <lineage>
        <taxon>Eukaryota</taxon>
        <taxon>Fungi</taxon>
        <taxon>Dikarya</taxon>
        <taxon>Basidiomycota</taxon>
        <taxon>Agaricomycotina</taxon>
        <taxon>Agaricomycetes</taxon>
        <taxon>Russulales</taxon>
        <taxon>Lachnocladiaceae</taxon>
        <taxon>Vararia</taxon>
    </lineage>
</organism>
<proteinExistence type="predicted"/>
<dbReference type="Proteomes" id="UP000814128">
    <property type="component" value="Unassembled WGS sequence"/>
</dbReference>
<accession>A0ACB8Q8C0</accession>
<keyword evidence="2" id="KW-1185">Reference proteome</keyword>
<sequence>MTQRTPAIASDEGIVIWNETLTGFVIAPTASIKFELFAQNRKREQRLIGECSASAQMFDPTATQGKYERVSLHLSAARMDQRRMSPAHERFSIAPSLSVPDEIRPSIHPPSHVSESQVPHQPAEYLSAPEPAPTVAPGLLPPEDSPDGQRFGFPSPVAIPAAEPPLTASVIVNVSQLISSAVGAVNAQANFWETLLGHVKSVTAILDKASHVHSYASMAWSVLSVIPRVSRSCSTALGPGSSLSDDIDDSAAD</sequence>
<dbReference type="EMBL" id="MU273798">
    <property type="protein sequence ID" value="KAI0028055.1"/>
    <property type="molecule type" value="Genomic_DNA"/>
</dbReference>